<sequence length="144" mass="15987">MLPLVYHMTTLHVEHVRDQYAKRSLIMQRLLRLTLLVSCALFSTTHAQPANSLPSAPSTLSHHNHPHHRPPQPPPQPEYNGYPPPYPVTPYPYDYGWSAMGGAYMQQPAPMQDPGSHVTINGKTFPSKNAAQQGARSSVQVDGQ</sequence>
<evidence type="ECO:0000313" key="2">
    <source>
        <dbReference type="EMBL" id="OUI85297.1"/>
    </source>
</evidence>
<accession>A0A252A6X2</accession>
<dbReference type="Proteomes" id="UP000194639">
    <property type="component" value="Unassembled WGS sequence"/>
</dbReference>
<evidence type="ECO:0000256" key="1">
    <source>
        <dbReference type="SAM" id="MobiDB-lite"/>
    </source>
</evidence>
<organism evidence="2 3">
    <name type="scientific">Acetobacter orientalis</name>
    <dbReference type="NCBI Taxonomy" id="146474"/>
    <lineage>
        <taxon>Bacteria</taxon>
        <taxon>Pseudomonadati</taxon>
        <taxon>Pseudomonadota</taxon>
        <taxon>Alphaproteobacteria</taxon>
        <taxon>Acetobacterales</taxon>
        <taxon>Acetobacteraceae</taxon>
        <taxon>Acetobacter</taxon>
    </lineage>
</organism>
<comment type="caution">
    <text evidence="2">The sequence shown here is derived from an EMBL/GenBank/DDBJ whole genome shotgun (WGS) entry which is preliminary data.</text>
</comment>
<feature type="compositionally biased region" description="Pro residues" evidence="1">
    <location>
        <begin position="71"/>
        <end position="85"/>
    </location>
</feature>
<proteinExistence type="predicted"/>
<dbReference type="AlphaFoldDB" id="A0A252A6X2"/>
<feature type="region of interest" description="Disordered" evidence="1">
    <location>
        <begin position="104"/>
        <end position="144"/>
    </location>
</feature>
<protein>
    <submittedName>
        <fullName evidence="2">Uncharacterized protein</fullName>
    </submittedName>
</protein>
<gene>
    <name evidence="2" type="ORF">HK12_06390</name>
</gene>
<name>A0A252A6X2_9PROT</name>
<evidence type="ECO:0000313" key="3">
    <source>
        <dbReference type="Proteomes" id="UP000194639"/>
    </source>
</evidence>
<feature type="compositionally biased region" description="Polar residues" evidence="1">
    <location>
        <begin position="48"/>
        <end position="61"/>
    </location>
</feature>
<reference evidence="2 3" key="1">
    <citation type="submission" date="2014-06" db="EMBL/GenBank/DDBJ databases">
        <authorList>
            <person name="Ju J."/>
            <person name="Zhang J."/>
        </authorList>
    </citation>
    <scope>NUCLEOTIDE SEQUENCE [LARGE SCALE GENOMIC DNA]</scope>
    <source>
        <strain evidence="2">DmW_045</strain>
    </source>
</reference>
<dbReference type="EMBL" id="JOMO01000003">
    <property type="protein sequence ID" value="OUI85297.1"/>
    <property type="molecule type" value="Genomic_DNA"/>
</dbReference>
<feature type="compositionally biased region" description="Polar residues" evidence="1">
    <location>
        <begin position="118"/>
        <end position="144"/>
    </location>
</feature>
<feature type="region of interest" description="Disordered" evidence="1">
    <location>
        <begin position="48"/>
        <end position="85"/>
    </location>
</feature>